<evidence type="ECO:0000313" key="2">
    <source>
        <dbReference type="Proteomes" id="UP000294919"/>
    </source>
</evidence>
<dbReference type="Proteomes" id="UP000294919">
    <property type="component" value="Unassembled WGS sequence"/>
</dbReference>
<keyword evidence="2" id="KW-1185">Reference proteome</keyword>
<protein>
    <submittedName>
        <fullName evidence="1">Uncharacterized protein</fullName>
    </submittedName>
</protein>
<sequence>MGVVNSLIEKGRILNYADKYYILFSKSGFTHEVIKFSQSNEKIILVNDIRDSP</sequence>
<accession>A0A4R2KHI3</accession>
<dbReference type="EMBL" id="SLWV01000020">
    <property type="protein sequence ID" value="TCO71817.1"/>
    <property type="molecule type" value="Genomic_DNA"/>
</dbReference>
<name>A0A4R2KHI3_9FIRM</name>
<comment type="caution">
    <text evidence="1">The sequence shown here is derived from an EMBL/GenBank/DDBJ whole genome shotgun (WGS) entry which is preliminary data.</text>
</comment>
<organism evidence="1 2">
    <name type="scientific">Marinisporobacter balticus</name>
    <dbReference type="NCBI Taxonomy" id="2018667"/>
    <lineage>
        <taxon>Bacteria</taxon>
        <taxon>Bacillati</taxon>
        <taxon>Bacillota</taxon>
        <taxon>Clostridia</taxon>
        <taxon>Peptostreptococcales</taxon>
        <taxon>Thermotaleaceae</taxon>
        <taxon>Marinisporobacter</taxon>
    </lineage>
</organism>
<dbReference type="AlphaFoldDB" id="A0A4R2KHI3"/>
<reference evidence="1 2" key="1">
    <citation type="submission" date="2019-03" db="EMBL/GenBank/DDBJ databases">
        <title>Genomic Encyclopedia of Type Strains, Phase IV (KMG-IV): sequencing the most valuable type-strain genomes for metagenomic binning, comparative biology and taxonomic classification.</title>
        <authorList>
            <person name="Goeker M."/>
        </authorList>
    </citation>
    <scope>NUCLEOTIDE SEQUENCE [LARGE SCALE GENOMIC DNA]</scope>
    <source>
        <strain evidence="1 2">DSM 102940</strain>
    </source>
</reference>
<proteinExistence type="predicted"/>
<evidence type="ECO:0000313" key="1">
    <source>
        <dbReference type="EMBL" id="TCO71817.1"/>
    </source>
</evidence>
<gene>
    <name evidence="1" type="ORF">EV214_12037</name>
</gene>